<evidence type="ECO:0000256" key="7">
    <source>
        <dbReference type="PIRSR" id="PIRSR600715-1"/>
    </source>
</evidence>
<dbReference type="GO" id="GO:0009103">
    <property type="term" value="P:lipopolysaccharide biosynthetic process"/>
    <property type="evidence" value="ECO:0007669"/>
    <property type="project" value="TreeGrafter"/>
</dbReference>
<evidence type="ECO:0000256" key="8">
    <source>
        <dbReference type="SAM" id="Phobius"/>
    </source>
</evidence>
<keyword evidence="6 8" id="KW-0472">Membrane</keyword>
<feature type="binding site" evidence="7">
    <location>
        <position position="147"/>
    </location>
    <ligand>
        <name>Mg(2+)</name>
        <dbReference type="ChEBI" id="CHEBI:18420"/>
    </ligand>
</feature>
<dbReference type="InterPro" id="IPR000715">
    <property type="entry name" value="Glycosyl_transferase_4"/>
</dbReference>
<dbReference type="GO" id="GO:0071555">
    <property type="term" value="P:cell wall organization"/>
    <property type="evidence" value="ECO:0007669"/>
    <property type="project" value="TreeGrafter"/>
</dbReference>
<dbReference type="Pfam" id="PF01370">
    <property type="entry name" value="Epimerase"/>
    <property type="match status" value="1"/>
</dbReference>
<evidence type="ECO:0000313" key="11">
    <source>
        <dbReference type="Proteomes" id="UP000606922"/>
    </source>
</evidence>
<feature type="transmembrane region" description="Helical" evidence="8">
    <location>
        <begin position="76"/>
        <end position="95"/>
    </location>
</feature>
<feature type="transmembrane region" description="Helical" evidence="8">
    <location>
        <begin position="6"/>
        <end position="27"/>
    </location>
</feature>
<dbReference type="GO" id="GO:0016780">
    <property type="term" value="F:phosphotransferase activity, for other substituted phosphate groups"/>
    <property type="evidence" value="ECO:0007669"/>
    <property type="project" value="InterPro"/>
</dbReference>
<reference evidence="10" key="1">
    <citation type="journal article" date="2014" name="Int. J. Syst. Evol. Microbiol.">
        <title>Complete genome sequence of Corynebacterium casei LMG S-19264T (=DSM 44701T), isolated from a smear-ripened cheese.</title>
        <authorList>
            <consortium name="US DOE Joint Genome Institute (JGI-PGF)"/>
            <person name="Walter F."/>
            <person name="Albersmeier A."/>
            <person name="Kalinowski J."/>
            <person name="Ruckert C."/>
        </authorList>
    </citation>
    <scope>NUCLEOTIDE SEQUENCE</scope>
    <source>
        <strain evidence="10">CGMCC 1.12813</strain>
    </source>
</reference>
<evidence type="ECO:0000256" key="4">
    <source>
        <dbReference type="ARBA" id="ARBA00022692"/>
    </source>
</evidence>
<comment type="caution">
    <text evidence="10">The sequence shown here is derived from an EMBL/GenBank/DDBJ whole genome shotgun (WGS) entry which is preliminary data.</text>
</comment>
<keyword evidence="11" id="KW-1185">Reference proteome</keyword>
<evidence type="ECO:0000256" key="6">
    <source>
        <dbReference type="ARBA" id="ARBA00023136"/>
    </source>
</evidence>
<dbReference type="GO" id="GO:0044038">
    <property type="term" value="P:cell wall macromolecule biosynthetic process"/>
    <property type="evidence" value="ECO:0007669"/>
    <property type="project" value="TreeGrafter"/>
</dbReference>
<accession>A0A916SRG2</accession>
<keyword evidence="4 8" id="KW-0812">Transmembrane</keyword>
<dbReference type="GO" id="GO:0046872">
    <property type="term" value="F:metal ion binding"/>
    <property type="evidence" value="ECO:0007669"/>
    <property type="project" value="UniProtKB-KW"/>
</dbReference>
<dbReference type="PANTHER" id="PTHR22926">
    <property type="entry name" value="PHOSPHO-N-ACETYLMURAMOYL-PENTAPEPTIDE-TRANSFERASE"/>
    <property type="match status" value="1"/>
</dbReference>
<reference evidence="10" key="2">
    <citation type="submission" date="2020-09" db="EMBL/GenBank/DDBJ databases">
        <authorList>
            <person name="Sun Q."/>
            <person name="Zhou Y."/>
        </authorList>
    </citation>
    <scope>NUCLEOTIDE SEQUENCE</scope>
    <source>
        <strain evidence="10">CGMCC 1.12813</strain>
    </source>
</reference>
<feature type="domain" description="NAD-dependent epimerase/dehydratase" evidence="9">
    <location>
        <begin position="362"/>
        <end position="540"/>
    </location>
</feature>
<dbReference type="PANTHER" id="PTHR22926:SF3">
    <property type="entry name" value="UNDECAPRENYL-PHOSPHATE ALPHA-N-ACETYLGLUCOSAMINYL 1-PHOSPHATE TRANSFERASE"/>
    <property type="match status" value="1"/>
</dbReference>
<keyword evidence="5 8" id="KW-1133">Transmembrane helix</keyword>
<feature type="transmembrane region" description="Helical" evidence="8">
    <location>
        <begin position="107"/>
        <end position="124"/>
    </location>
</feature>
<evidence type="ECO:0000256" key="3">
    <source>
        <dbReference type="ARBA" id="ARBA00022679"/>
    </source>
</evidence>
<gene>
    <name evidence="10" type="ORF">GCM10010979_25710</name>
</gene>
<feature type="transmembrane region" description="Helical" evidence="8">
    <location>
        <begin position="178"/>
        <end position="196"/>
    </location>
</feature>
<keyword evidence="2" id="KW-1003">Cell membrane</keyword>
<comment type="cofactor">
    <cofactor evidence="7">
        <name>Mg(2+)</name>
        <dbReference type="ChEBI" id="CHEBI:18420"/>
    </cofactor>
</comment>
<dbReference type="InterPro" id="IPR036291">
    <property type="entry name" value="NAD(P)-bd_dom_sf"/>
</dbReference>
<evidence type="ECO:0000256" key="2">
    <source>
        <dbReference type="ARBA" id="ARBA00022475"/>
    </source>
</evidence>
<evidence type="ECO:0000256" key="1">
    <source>
        <dbReference type="ARBA" id="ARBA00004651"/>
    </source>
</evidence>
<organism evidence="10 11">
    <name type="scientific">Conyzicola nivalis</name>
    <dbReference type="NCBI Taxonomy" id="1477021"/>
    <lineage>
        <taxon>Bacteria</taxon>
        <taxon>Bacillati</taxon>
        <taxon>Actinomycetota</taxon>
        <taxon>Actinomycetes</taxon>
        <taxon>Micrococcales</taxon>
        <taxon>Microbacteriaceae</taxon>
        <taxon>Conyzicola</taxon>
    </lineage>
</organism>
<dbReference type="Gene3D" id="3.40.50.720">
    <property type="entry name" value="NAD(P)-binding Rossmann-like Domain"/>
    <property type="match status" value="1"/>
</dbReference>
<feature type="transmembrane region" description="Helical" evidence="8">
    <location>
        <begin position="304"/>
        <end position="324"/>
    </location>
</feature>
<proteinExistence type="predicted"/>
<protein>
    <recommendedName>
        <fullName evidence="9">NAD-dependent epimerase/dehydratase domain-containing protein</fullName>
    </recommendedName>
</protein>
<dbReference type="SUPFAM" id="SSF51735">
    <property type="entry name" value="NAD(P)-binding Rossmann-fold domains"/>
    <property type="match status" value="1"/>
</dbReference>
<feature type="transmembrane region" description="Helical" evidence="8">
    <location>
        <begin position="155"/>
        <end position="172"/>
    </location>
</feature>
<dbReference type="AlphaFoldDB" id="A0A916SRG2"/>
<feature type="transmembrane region" description="Helical" evidence="8">
    <location>
        <begin position="271"/>
        <end position="298"/>
    </location>
</feature>
<dbReference type="EMBL" id="BMGB01000001">
    <property type="protein sequence ID" value="GGB09922.1"/>
    <property type="molecule type" value="Genomic_DNA"/>
</dbReference>
<dbReference type="Pfam" id="PF00953">
    <property type="entry name" value="Glycos_transf_4"/>
    <property type="match status" value="1"/>
</dbReference>
<evidence type="ECO:0000256" key="5">
    <source>
        <dbReference type="ARBA" id="ARBA00022989"/>
    </source>
</evidence>
<dbReference type="Proteomes" id="UP000606922">
    <property type="component" value="Unassembled WGS sequence"/>
</dbReference>
<dbReference type="InterPro" id="IPR001509">
    <property type="entry name" value="Epimerase_deHydtase"/>
</dbReference>
<dbReference type="CDD" id="cd06854">
    <property type="entry name" value="GT_WbpL_WbcO_like"/>
    <property type="match status" value="1"/>
</dbReference>
<keyword evidence="7" id="KW-0479">Metal-binding</keyword>
<comment type="subcellular location">
    <subcellularLocation>
        <location evidence="1">Cell membrane</location>
        <topology evidence="1">Multi-pass membrane protein</topology>
    </subcellularLocation>
</comment>
<evidence type="ECO:0000313" key="10">
    <source>
        <dbReference type="EMBL" id="GGB09922.1"/>
    </source>
</evidence>
<feature type="transmembrane region" description="Helical" evidence="8">
    <location>
        <begin position="47"/>
        <end position="70"/>
    </location>
</feature>
<dbReference type="GO" id="GO:0005886">
    <property type="term" value="C:plasma membrane"/>
    <property type="evidence" value="ECO:0007669"/>
    <property type="project" value="UniProtKB-SubCell"/>
</dbReference>
<feature type="binding site" evidence="7">
    <location>
        <position position="207"/>
    </location>
    <ligand>
        <name>Mg(2+)</name>
        <dbReference type="ChEBI" id="CHEBI:18420"/>
    </ligand>
</feature>
<keyword evidence="3" id="KW-0808">Transferase</keyword>
<keyword evidence="7" id="KW-0460">Magnesium</keyword>
<sequence length="673" mass="69011">MIGVGVAAAVLALVVSLVAPFVVIPWLRRVGAVDTPSDRSLHTEPAVRGVGFAPLLAVMAGFVTVIISVLTAEGDVSPYVVAASIAIVAGLLGAAEDIRGLSIRVRAGSQFGLGVVGGAAAIALTGAPWWLLPVFAVGIAGYINVANFMDGVNGISSLHGLAVGGLFVVVGQMTGTTWLAVTGAVIAVSFLGFLPWNILRPGTFLGDVGSYLLGGVISISAVVAVAEGLNPVAVVAPMAIYLADTSFTLTQRIRRGERWTESHRSHVFQRLVTLGLSHLQSALIVTAATVLAALLGLIALRGDIAAVALSVSGIFAVIAVYLTLPVWVGRRSSAAHEDTSTLLATPHPRVDIEPRPASHRWAVLGASGFIGGALVAELTSNGFEVVELAAPRMSLDSHTSADDVVAQAAMRDDAVEALARSIGGVDIVVNAAGLAVPDSGDSPSLYGANSLLPLVVAQAAAMAGVHRVVHLSSAAVQGRRAVLDESSETAPFSPYSRSKALGEAALLSYDGASDGGLEIVIVRATSVQGVTRSTTQQLKKLARSPLASIASPGDLPTVVSSVRGLVSFILKVATHPAPVPVIVLQPWEGLTTADTLRLAGGKNPVALPAVLCRALIGGGYLAAKVLPPIAGPVRRVELMWFGQAQNAQWAASVGMQQTSFVADVLRGEKEANA</sequence>
<evidence type="ECO:0000259" key="9">
    <source>
        <dbReference type="Pfam" id="PF01370"/>
    </source>
</evidence>
<name>A0A916SRG2_9MICO</name>